<reference evidence="9 10" key="1">
    <citation type="submission" date="2011-02" db="EMBL/GenBank/DDBJ databases">
        <title>The Genome Sequence of Sphaeroforma arctica JP610.</title>
        <authorList>
            <consortium name="The Broad Institute Genome Sequencing Platform"/>
            <person name="Russ C."/>
            <person name="Cuomo C."/>
            <person name="Young S.K."/>
            <person name="Zeng Q."/>
            <person name="Gargeya S."/>
            <person name="Alvarado L."/>
            <person name="Berlin A."/>
            <person name="Chapman S.B."/>
            <person name="Chen Z."/>
            <person name="Freedman E."/>
            <person name="Gellesch M."/>
            <person name="Goldberg J."/>
            <person name="Griggs A."/>
            <person name="Gujja S."/>
            <person name="Heilman E."/>
            <person name="Heiman D."/>
            <person name="Howarth C."/>
            <person name="Mehta T."/>
            <person name="Neiman D."/>
            <person name="Pearson M."/>
            <person name="Roberts A."/>
            <person name="Saif S."/>
            <person name="Shea T."/>
            <person name="Shenoy N."/>
            <person name="Sisk P."/>
            <person name="Stolte C."/>
            <person name="Sykes S."/>
            <person name="White J."/>
            <person name="Yandava C."/>
            <person name="Burger G."/>
            <person name="Gray M.W."/>
            <person name="Holland P.W.H."/>
            <person name="King N."/>
            <person name="Lang F.B.F."/>
            <person name="Roger A.J."/>
            <person name="Ruiz-Trillo I."/>
            <person name="Haas B."/>
            <person name="Nusbaum C."/>
            <person name="Birren B."/>
        </authorList>
    </citation>
    <scope>NUCLEOTIDE SEQUENCE [LARGE SCALE GENOMIC DNA]</scope>
    <source>
        <strain evidence="9 10">JP610</strain>
    </source>
</reference>
<protein>
    <recommendedName>
        <fullName evidence="4">thiopurine S-methyltransferase</fullName>
        <ecNumber evidence="4">2.1.1.67</ecNumber>
    </recommendedName>
</protein>
<dbReference type="SUPFAM" id="SSF53335">
    <property type="entry name" value="S-adenosyl-L-methionine-dependent methyltransferases"/>
    <property type="match status" value="1"/>
</dbReference>
<accession>A0A0L0FJH7</accession>
<dbReference type="STRING" id="667725.A0A0L0FJH7"/>
<keyword evidence="10" id="KW-1185">Reference proteome</keyword>
<organism evidence="9 10">
    <name type="scientific">Sphaeroforma arctica JP610</name>
    <dbReference type="NCBI Taxonomy" id="667725"/>
    <lineage>
        <taxon>Eukaryota</taxon>
        <taxon>Ichthyosporea</taxon>
        <taxon>Ichthyophonida</taxon>
        <taxon>Sphaeroforma</taxon>
    </lineage>
</organism>
<comment type="subcellular location">
    <subcellularLocation>
        <location evidence="2">Cytoplasm</location>
    </subcellularLocation>
</comment>
<gene>
    <name evidence="9" type="ORF">SARC_10907</name>
</gene>
<dbReference type="PANTHER" id="PTHR10259">
    <property type="entry name" value="THIOPURINE S-METHYLTRANSFERASE"/>
    <property type="match status" value="1"/>
</dbReference>
<evidence type="ECO:0000256" key="5">
    <source>
        <dbReference type="ARBA" id="ARBA00022490"/>
    </source>
</evidence>
<keyword evidence="6" id="KW-0489">Methyltransferase</keyword>
<evidence type="ECO:0000256" key="6">
    <source>
        <dbReference type="ARBA" id="ARBA00022603"/>
    </source>
</evidence>
<dbReference type="AlphaFoldDB" id="A0A0L0FJH7"/>
<dbReference type="eggNOG" id="ENOG502QSF5">
    <property type="taxonomic scope" value="Eukaryota"/>
</dbReference>
<dbReference type="EMBL" id="KQ243032">
    <property type="protein sequence ID" value="KNC76601.1"/>
    <property type="molecule type" value="Genomic_DNA"/>
</dbReference>
<comment type="similarity">
    <text evidence="3">Belongs to the class I-like SAM-binding methyltransferase superfamily. TPMT family.</text>
</comment>
<dbReference type="CDD" id="cd02440">
    <property type="entry name" value="AdoMet_MTases"/>
    <property type="match status" value="1"/>
</dbReference>
<dbReference type="GO" id="GO:0005737">
    <property type="term" value="C:cytoplasm"/>
    <property type="evidence" value="ECO:0007669"/>
    <property type="project" value="UniProtKB-SubCell"/>
</dbReference>
<evidence type="ECO:0000313" key="9">
    <source>
        <dbReference type="EMBL" id="KNC76601.1"/>
    </source>
</evidence>
<dbReference type="RefSeq" id="XP_014150503.1">
    <property type="nucleotide sequence ID" value="XM_014295028.1"/>
</dbReference>
<dbReference type="OrthoDB" id="276151at2759"/>
<dbReference type="Gene3D" id="3.40.50.150">
    <property type="entry name" value="Vaccinia Virus protein VP39"/>
    <property type="match status" value="1"/>
</dbReference>
<evidence type="ECO:0000256" key="7">
    <source>
        <dbReference type="ARBA" id="ARBA00022679"/>
    </source>
</evidence>
<dbReference type="GO" id="GO:0032259">
    <property type="term" value="P:methylation"/>
    <property type="evidence" value="ECO:0007669"/>
    <property type="project" value="UniProtKB-KW"/>
</dbReference>
<evidence type="ECO:0000256" key="2">
    <source>
        <dbReference type="ARBA" id="ARBA00004496"/>
    </source>
</evidence>
<dbReference type="FunFam" id="3.40.50.150:FF:000101">
    <property type="entry name" value="Thiopurine S-methyltransferase"/>
    <property type="match status" value="1"/>
</dbReference>
<dbReference type="PANTHER" id="PTHR10259:SF11">
    <property type="entry name" value="THIOPURINE S-METHYLTRANSFERASE"/>
    <property type="match status" value="1"/>
</dbReference>
<dbReference type="Proteomes" id="UP000054560">
    <property type="component" value="Unassembled WGS sequence"/>
</dbReference>
<sequence length="225" mass="25743">MASDLGVWKDRWQDGNTGWRQQGVNETLVKYYSLLKLSTDTAAKQKIFLPLCGSTVDLLYLAKECNLTVVGVEISELAIETFFNDNSLAFTKEGDVYKCTNHDIIIYVEDLFTFQTVKDFDAIWDYASFVAIDPELRPRYLAAVGNLLKKDGVWLLANFDYSLEEKESHRGPPWPIKQEDFVQLVNKCETALSVEEVGSLDCLTGRWKQQGLTYMDLHAWVLKHK</sequence>
<evidence type="ECO:0000313" key="10">
    <source>
        <dbReference type="Proteomes" id="UP000054560"/>
    </source>
</evidence>
<evidence type="ECO:0000256" key="4">
    <source>
        <dbReference type="ARBA" id="ARBA00011905"/>
    </source>
</evidence>
<dbReference type="GO" id="GO:0008119">
    <property type="term" value="F:thiopurine S-methyltransferase activity"/>
    <property type="evidence" value="ECO:0007669"/>
    <property type="project" value="UniProtKB-EC"/>
</dbReference>
<dbReference type="GeneID" id="25911411"/>
<evidence type="ECO:0000256" key="3">
    <source>
        <dbReference type="ARBA" id="ARBA00008145"/>
    </source>
</evidence>
<evidence type="ECO:0000256" key="1">
    <source>
        <dbReference type="ARBA" id="ARBA00000903"/>
    </source>
</evidence>
<proteinExistence type="inferred from homology"/>
<comment type="catalytic activity">
    <reaction evidence="1">
        <text>S-adenosyl-L-methionine + a thiopurine = S-adenosyl-L-homocysteine + a thiopurine S-methylether.</text>
        <dbReference type="EC" id="2.1.1.67"/>
    </reaction>
</comment>
<keyword evidence="8" id="KW-0949">S-adenosyl-L-methionine</keyword>
<dbReference type="EC" id="2.1.1.67" evidence="4"/>
<dbReference type="InterPro" id="IPR029063">
    <property type="entry name" value="SAM-dependent_MTases_sf"/>
</dbReference>
<keyword evidence="7" id="KW-0808">Transferase</keyword>
<dbReference type="InterPro" id="IPR008854">
    <property type="entry name" value="TPMT"/>
</dbReference>
<dbReference type="Pfam" id="PF05724">
    <property type="entry name" value="TPMT"/>
    <property type="match status" value="1"/>
</dbReference>
<dbReference type="PROSITE" id="PS51585">
    <property type="entry name" value="SAM_MT_TPMT"/>
    <property type="match status" value="1"/>
</dbReference>
<evidence type="ECO:0000256" key="8">
    <source>
        <dbReference type="ARBA" id="ARBA00022691"/>
    </source>
</evidence>
<name>A0A0L0FJH7_9EUKA</name>
<keyword evidence="5" id="KW-0963">Cytoplasm</keyword>